<proteinExistence type="predicted"/>
<reference evidence="1 2" key="1">
    <citation type="submission" date="2023-07" db="EMBL/GenBank/DDBJ databases">
        <title>Closed genome sequence of Methanosarcinaceae archaeon Am2.</title>
        <authorList>
            <person name="Poehlein A."/>
            <person name="Protasov E."/>
            <person name="Platt K."/>
            <person name="Reeh H."/>
            <person name="Daniel R."/>
            <person name="Brune A."/>
        </authorList>
    </citation>
    <scope>NUCLEOTIDE SEQUENCE [LARGE SCALE GENOMIC DNA]</scope>
    <source>
        <strain evidence="1 2">Am2</strain>
    </source>
</reference>
<dbReference type="EMBL" id="CP131061">
    <property type="protein sequence ID" value="WNY27575.1"/>
    <property type="molecule type" value="Genomic_DNA"/>
</dbReference>
<organism evidence="1 2">
    <name type="scientific">Methanolapillus ohkumae</name>
    <dbReference type="NCBI Taxonomy" id="3028298"/>
    <lineage>
        <taxon>Archaea</taxon>
        <taxon>Methanobacteriati</taxon>
        <taxon>Methanobacteriota</taxon>
        <taxon>Stenosarchaea group</taxon>
        <taxon>Methanomicrobia</taxon>
        <taxon>Methanosarcinales</taxon>
        <taxon>Methanosarcinaceae</taxon>
        <taxon>Methanolapillus</taxon>
    </lineage>
</organism>
<accession>A0AA96ZW40</accession>
<gene>
    <name evidence="1" type="ORF">MsAm2_13770</name>
</gene>
<evidence type="ECO:0000313" key="2">
    <source>
        <dbReference type="Proteomes" id="UP001304970"/>
    </source>
</evidence>
<keyword evidence="2" id="KW-1185">Reference proteome</keyword>
<dbReference type="AlphaFoldDB" id="A0AA96ZW40"/>
<protein>
    <submittedName>
        <fullName evidence="1">Uncharacterized protein</fullName>
    </submittedName>
</protein>
<sequence length="77" mass="8853">MIFVSFLFKFKINQLNAMKGTWSIDPSGPCSYVFDVDNSEEDLKAKMVGNVLVFEPFDYSGNKEWNVKEFVLSHPII</sequence>
<dbReference type="Proteomes" id="UP001304970">
    <property type="component" value="Chromosome"/>
</dbReference>
<name>A0AA96ZW40_9EURY</name>
<evidence type="ECO:0000313" key="1">
    <source>
        <dbReference type="EMBL" id="WNY27575.1"/>
    </source>
</evidence>